<evidence type="ECO:0000256" key="1">
    <source>
        <dbReference type="SAM" id="MobiDB-lite"/>
    </source>
</evidence>
<sequence>TSSRPNHYSSSSETAKKRLPERVITPPTPSIFKELLGVQDTEILLGIEDHEFVLEEEITSAEKENKRNNEMYGKYEKENGKENKGSRKEREKIIINENGDNGINICQDKITNEAEKRRVRDEGLEVKMDLNKKTDSTVLKQPRNKKEVNSTDGKSVGNKIQSRLKELKQMQYSKVMLNVGGGVNGN</sequence>
<feature type="compositionally biased region" description="Polar residues" evidence="1">
    <location>
        <begin position="1"/>
        <end position="13"/>
    </location>
</feature>
<protein>
    <submittedName>
        <fullName evidence="2">Uncharacterized protein</fullName>
    </submittedName>
</protein>
<keyword evidence="3" id="KW-1185">Reference proteome</keyword>
<organism evidence="2 3">
    <name type="scientific">Potamilus streckersoni</name>
    <dbReference type="NCBI Taxonomy" id="2493646"/>
    <lineage>
        <taxon>Eukaryota</taxon>
        <taxon>Metazoa</taxon>
        <taxon>Spiralia</taxon>
        <taxon>Lophotrochozoa</taxon>
        <taxon>Mollusca</taxon>
        <taxon>Bivalvia</taxon>
        <taxon>Autobranchia</taxon>
        <taxon>Heteroconchia</taxon>
        <taxon>Palaeoheterodonta</taxon>
        <taxon>Unionida</taxon>
        <taxon>Unionoidea</taxon>
        <taxon>Unionidae</taxon>
        <taxon>Ambleminae</taxon>
        <taxon>Lampsilini</taxon>
        <taxon>Potamilus</taxon>
    </lineage>
</organism>
<feature type="compositionally biased region" description="Polar residues" evidence="1">
    <location>
        <begin position="150"/>
        <end position="159"/>
    </location>
</feature>
<comment type="caution">
    <text evidence="2">The sequence shown here is derived from an EMBL/GenBank/DDBJ whole genome shotgun (WGS) entry which is preliminary data.</text>
</comment>
<feature type="region of interest" description="Disordered" evidence="1">
    <location>
        <begin position="139"/>
        <end position="159"/>
    </location>
</feature>
<dbReference type="Proteomes" id="UP001195483">
    <property type="component" value="Unassembled WGS sequence"/>
</dbReference>
<feature type="non-terminal residue" evidence="2">
    <location>
        <position position="1"/>
    </location>
</feature>
<dbReference type="EMBL" id="JAEAOA010001041">
    <property type="protein sequence ID" value="KAK3586794.1"/>
    <property type="molecule type" value="Genomic_DNA"/>
</dbReference>
<evidence type="ECO:0000313" key="3">
    <source>
        <dbReference type="Proteomes" id="UP001195483"/>
    </source>
</evidence>
<name>A0AAE0S7S8_9BIVA</name>
<dbReference type="AlphaFoldDB" id="A0AAE0S7S8"/>
<accession>A0AAE0S7S8</accession>
<reference evidence="2" key="2">
    <citation type="journal article" date="2021" name="Genome Biol. Evol.">
        <title>Developing a high-quality reference genome for a parasitic bivalve with doubly uniparental inheritance (Bivalvia: Unionida).</title>
        <authorList>
            <person name="Smith C.H."/>
        </authorList>
    </citation>
    <scope>NUCLEOTIDE SEQUENCE</scope>
    <source>
        <strain evidence="2">CHS0354</strain>
        <tissue evidence="2">Mantle</tissue>
    </source>
</reference>
<proteinExistence type="predicted"/>
<reference evidence="2" key="3">
    <citation type="submission" date="2023-05" db="EMBL/GenBank/DDBJ databases">
        <authorList>
            <person name="Smith C.H."/>
        </authorList>
    </citation>
    <scope>NUCLEOTIDE SEQUENCE</scope>
    <source>
        <strain evidence="2">CHS0354</strain>
        <tissue evidence="2">Mantle</tissue>
    </source>
</reference>
<gene>
    <name evidence="2" type="ORF">CHS0354_016968</name>
</gene>
<evidence type="ECO:0000313" key="2">
    <source>
        <dbReference type="EMBL" id="KAK3586794.1"/>
    </source>
</evidence>
<reference evidence="2" key="1">
    <citation type="journal article" date="2021" name="Genome Biol. Evol.">
        <title>A High-Quality Reference Genome for a Parasitic Bivalve with Doubly Uniparental Inheritance (Bivalvia: Unionida).</title>
        <authorList>
            <person name="Smith C.H."/>
        </authorList>
    </citation>
    <scope>NUCLEOTIDE SEQUENCE</scope>
    <source>
        <strain evidence="2">CHS0354</strain>
    </source>
</reference>
<feature type="region of interest" description="Disordered" evidence="1">
    <location>
        <begin position="1"/>
        <end position="27"/>
    </location>
</feature>
<feature type="region of interest" description="Disordered" evidence="1">
    <location>
        <begin position="62"/>
        <end position="89"/>
    </location>
</feature>